<evidence type="ECO:0000256" key="1">
    <source>
        <dbReference type="SAM" id="MobiDB-lite"/>
    </source>
</evidence>
<sequence length="201" mass="22116">MKGDLSWDPGGSFGMQFRTQAREERWETEHEGAHRLDDNGTRAYGLEPVWTLLFITGQTRRMWTLVTSLDWAVRDLGAGYTSSSMVKGPRQSGPTQAGAAGTVECSEDSRNTCTKEKAAGYQRMASQEWAKAQDHSPTGQMGPRITILPGRLSWPNCFDASGTIGARRPSRWELVDSALETLDNLDTSSDGAGLVESRCRI</sequence>
<dbReference type="AlphaFoldDB" id="A0AAV7WKJ8"/>
<evidence type="ECO:0000313" key="2">
    <source>
        <dbReference type="EMBL" id="KAJ1213823.1"/>
    </source>
</evidence>
<reference evidence="2" key="1">
    <citation type="journal article" date="2022" name="bioRxiv">
        <title>Sequencing and chromosome-scale assembly of the giantPleurodeles waltlgenome.</title>
        <authorList>
            <person name="Brown T."/>
            <person name="Elewa A."/>
            <person name="Iarovenko S."/>
            <person name="Subramanian E."/>
            <person name="Araus A.J."/>
            <person name="Petzold A."/>
            <person name="Susuki M."/>
            <person name="Suzuki K.-i.T."/>
            <person name="Hayashi T."/>
            <person name="Toyoda A."/>
            <person name="Oliveira C."/>
            <person name="Osipova E."/>
            <person name="Leigh N.D."/>
            <person name="Simon A."/>
            <person name="Yun M.H."/>
        </authorList>
    </citation>
    <scope>NUCLEOTIDE SEQUENCE</scope>
    <source>
        <strain evidence="2">20211129_DDA</strain>
        <tissue evidence="2">Liver</tissue>
    </source>
</reference>
<feature type="region of interest" description="Disordered" evidence="1">
    <location>
        <begin position="82"/>
        <end position="103"/>
    </location>
</feature>
<feature type="region of interest" description="Disordered" evidence="1">
    <location>
        <begin position="1"/>
        <end position="39"/>
    </location>
</feature>
<dbReference type="Proteomes" id="UP001066276">
    <property type="component" value="Chromosome 1_1"/>
</dbReference>
<evidence type="ECO:0000313" key="3">
    <source>
        <dbReference type="Proteomes" id="UP001066276"/>
    </source>
</evidence>
<feature type="compositionally biased region" description="Basic and acidic residues" evidence="1">
    <location>
        <begin position="20"/>
        <end position="39"/>
    </location>
</feature>
<dbReference type="EMBL" id="JANPWB010000001">
    <property type="protein sequence ID" value="KAJ1213823.1"/>
    <property type="molecule type" value="Genomic_DNA"/>
</dbReference>
<proteinExistence type="predicted"/>
<organism evidence="2 3">
    <name type="scientific">Pleurodeles waltl</name>
    <name type="common">Iberian ribbed newt</name>
    <dbReference type="NCBI Taxonomy" id="8319"/>
    <lineage>
        <taxon>Eukaryota</taxon>
        <taxon>Metazoa</taxon>
        <taxon>Chordata</taxon>
        <taxon>Craniata</taxon>
        <taxon>Vertebrata</taxon>
        <taxon>Euteleostomi</taxon>
        <taxon>Amphibia</taxon>
        <taxon>Batrachia</taxon>
        <taxon>Caudata</taxon>
        <taxon>Salamandroidea</taxon>
        <taxon>Salamandridae</taxon>
        <taxon>Pleurodelinae</taxon>
        <taxon>Pleurodeles</taxon>
    </lineage>
</organism>
<accession>A0AAV7WKJ8</accession>
<gene>
    <name evidence="2" type="ORF">NDU88_001454</name>
</gene>
<protein>
    <submittedName>
        <fullName evidence="2">Uncharacterized protein</fullName>
    </submittedName>
</protein>
<keyword evidence="3" id="KW-1185">Reference proteome</keyword>
<name>A0AAV7WKJ8_PLEWA</name>
<comment type="caution">
    <text evidence="2">The sequence shown here is derived from an EMBL/GenBank/DDBJ whole genome shotgun (WGS) entry which is preliminary data.</text>
</comment>